<sequence length="132" mass="14389">MTTPSVVGRWGSAERDVCSGLGDVRVWTTGITLPVRLALPKCKFMLQSMPVAIQGEALEFVEILTYLVGCIGRDGSVSDAISARISKTRRTFVNLRYLCRRNGISLGLKSRAYQAPVTAVLLCDYEMACVNG</sequence>
<dbReference type="KEGG" id="ovi:T265_05276"/>
<protein>
    <submittedName>
        <fullName evidence="1">Uncharacterized protein</fullName>
    </submittedName>
</protein>
<evidence type="ECO:0000313" key="2">
    <source>
        <dbReference type="Proteomes" id="UP000054324"/>
    </source>
</evidence>
<dbReference type="RefSeq" id="XP_009168515.1">
    <property type="nucleotide sequence ID" value="XM_009170251.1"/>
</dbReference>
<dbReference type="GeneID" id="20319458"/>
<name>A0A074ZPJ5_OPIVI</name>
<reference evidence="1 2" key="1">
    <citation type="submission" date="2013-11" db="EMBL/GenBank/DDBJ databases">
        <title>Opisthorchis viverrini - life in the bile duct.</title>
        <authorList>
            <person name="Young N.D."/>
            <person name="Nagarajan N."/>
            <person name="Lin S.J."/>
            <person name="Korhonen P.K."/>
            <person name="Jex A.R."/>
            <person name="Hall R.S."/>
            <person name="Safavi-Hemami H."/>
            <person name="Kaewkong W."/>
            <person name="Bertrand D."/>
            <person name="Gao S."/>
            <person name="Seet Q."/>
            <person name="Wongkham S."/>
            <person name="Teh B.T."/>
            <person name="Wongkham C."/>
            <person name="Intapan P.M."/>
            <person name="Maleewong W."/>
            <person name="Yang X."/>
            <person name="Hu M."/>
            <person name="Wang Z."/>
            <person name="Hofmann A."/>
            <person name="Sternberg P.W."/>
            <person name="Tan P."/>
            <person name="Wang J."/>
            <person name="Gasser R.B."/>
        </authorList>
    </citation>
    <scope>NUCLEOTIDE SEQUENCE [LARGE SCALE GENOMIC DNA]</scope>
</reference>
<dbReference type="CTD" id="20319458"/>
<dbReference type="AlphaFoldDB" id="A0A074ZPJ5"/>
<keyword evidence="2" id="KW-1185">Reference proteome</keyword>
<gene>
    <name evidence="1" type="ORF">T265_05276</name>
</gene>
<dbReference type="Proteomes" id="UP000054324">
    <property type="component" value="Unassembled WGS sequence"/>
</dbReference>
<evidence type="ECO:0000313" key="1">
    <source>
        <dbReference type="EMBL" id="KER27717.1"/>
    </source>
</evidence>
<proteinExistence type="predicted"/>
<dbReference type="EMBL" id="KL596716">
    <property type="protein sequence ID" value="KER27717.1"/>
    <property type="molecule type" value="Genomic_DNA"/>
</dbReference>
<organism evidence="1 2">
    <name type="scientific">Opisthorchis viverrini</name>
    <name type="common">Southeast Asian liver fluke</name>
    <dbReference type="NCBI Taxonomy" id="6198"/>
    <lineage>
        <taxon>Eukaryota</taxon>
        <taxon>Metazoa</taxon>
        <taxon>Spiralia</taxon>
        <taxon>Lophotrochozoa</taxon>
        <taxon>Platyhelminthes</taxon>
        <taxon>Trematoda</taxon>
        <taxon>Digenea</taxon>
        <taxon>Opisthorchiida</taxon>
        <taxon>Opisthorchiata</taxon>
        <taxon>Opisthorchiidae</taxon>
        <taxon>Opisthorchis</taxon>
    </lineage>
</organism>
<accession>A0A074ZPJ5</accession>